<dbReference type="PANTHER" id="PTHR33222:SF4">
    <property type="entry name" value="PROTEIN CURVATURE THYLAKOID 1A, CHLOROPLASTIC"/>
    <property type="match status" value="1"/>
</dbReference>
<reference evidence="5" key="1">
    <citation type="journal article" date="2008" name="BMC Genomics">
        <title>A conifer genomics resource of 200,000 spruce (Picea spp.) ESTs and 6,464 high-quality, sequence-finished full-length cDNAs for Sitka spruce (Picea sitchensis).</title>
        <authorList>
            <person name="Ralph S.G."/>
            <person name="Chun H.J."/>
            <person name="Kolosova N."/>
            <person name="Cooper D."/>
            <person name="Oddy C."/>
            <person name="Ritland C.E."/>
            <person name="Kirkpatrick R."/>
            <person name="Moore R."/>
            <person name="Barber S."/>
            <person name="Holt R.A."/>
            <person name="Jones S.J."/>
            <person name="Marra M.A."/>
            <person name="Douglas C.J."/>
            <person name="Ritland K."/>
            <person name="Bohlmann J."/>
        </authorList>
    </citation>
    <scope>NUCLEOTIDE SEQUENCE</scope>
    <source>
        <tissue evidence="5">Green portion of the leader tissue</tissue>
    </source>
</reference>
<keyword evidence="3" id="KW-0812">Transmembrane</keyword>
<dbReference type="Pfam" id="PF14159">
    <property type="entry name" value="CAAD"/>
    <property type="match status" value="1"/>
</dbReference>
<feature type="domain" description="Cyanobacterial aminoacyl-tRNA synthetase CAAD" evidence="4">
    <location>
        <begin position="77"/>
        <end position="159"/>
    </location>
</feature>
<feature type="coiled-coil region" evidence="2">
    <location>
        <begin position="136"/>
        <end position="163"/>
    </location>
</feature>
<evidence type="ECO:0000256" key="3">
    <source>
        <dbReference type="SAM" id="Phobius"/>
    </source>
</evidence>
<dbReference type="EMBL" id="EF083007">
    <property type="protein sequence ID" value="ABK22358.1"/>
    <property type="molecule type" value="mRNA"/>
</dbReference>
<keyword evidence="3" id="KW-1133">Transmembrane helix</keyword>
<dbReference type="InterPro" id="IPR025564">
    <property type="entry name" value="CAAD_dom"/>
</dbReference>
<protein>
    <recommendedName>
        <fullName evidence="4">Cyanobacterial aminoacyl-tRNA synthetase CAAD domain-containing protein</fullName>
    </recommendedName>
</protein>
<name>A9NNZ7_PICSI</name>
<sequence length="163" mass="18061">MAACTASTFFFSTRFHAALGPPRQVQAFNRRFLGMPTRPSGVKTERMHFAPLPIKATASEDTSDSVSKDFDEVVGDLKEKWDSVENKSTLLVYGGGALAALWLSATVVSAINSIPLLPKFMELIGLGYALWFTYSYLLFKESRKQLAEDVEELKQKITGSKDD</sequence>
<dbReference type="PANTHER" id="PTHR33222">
    <property type="match status" value="1"/>
</dbReference>
<dbReference type="InterPro" id="IPR033344">
    <property type="entry name" value="CURT1"/>
</dbReference>
<feature type="transmembrane region" description="Helical" evidence="3">
    <location>
        <begin position="120"/>
        <end position="139"/>
    </location>
</feature>
<proteinExistence type="evidence at transcript level"/>
<evidence type="ECO:0000259" key="4">
    <source>
        <dbReference type="Pfam" id="PF14159"/>
    </source>
</evidence>
<organism evidence="5">
    <name type="scientific">Picea sitchensis</name>
    <name type="common">Sitka spruce</name>
    <name type="synonym">Pinus sitchensis</name>
    <dbReference type="NCBI Taxonomy" id="3332"/>
    <lineage>
        <taxon>Eukaryota</taxon>
        <taxon>Viridiplantae</taxon>
        <taxon>Streptophyta</taxon>
        <taxon>Embryophyta</taxon>
        <taxon>Tracheophyta</taxon>
        <taxon>Spermatophyta</taxon>
        <taxon>Pinopsida</taxon>
        <taxon>Pinidae</taxon>
        <taxon>Conifers I</taxon>
        <taxon>Pinales</taxon>
        <taxon>Pinaceae</taxon>
        <taxon>Picea</taxon>
    </lineage>
</organism>
<evidence type="ECO:0000256" key="2">
    <source>
        <dbReference type="SAM" id="Coils"/>
    </source>
</evidence>
<comment type="subcellular location">
    <subcellularLocation>
        <location evidence="1">Membrane</location>
        <topology evidence="1">Multi-pass membrane protein</topology>
    </subcellularLocation>
</comment>
<evidence type="ECO:0000256" key="1">
    <source>
        <dbReference type="ARBA" id="ARBA00004141"/>
    </source>
</evidence>
<keyword evidence="3" id="KW-0472">Membrane</keyword>
<keyword evidence="2" id="KW-0175">Coiled coil</keyword>
<evidence type="ECO:0000313" key="5">
    <source>
        <dbReference type="EMBL" id="ABK22358.1"/>
    </source>
</evidence>
<dbReference type="OMA" id="KWEAVED"/>
<dbReference type="AlphaFoldDB" id="A9NNZ7"/>
<feature type="transmembrane region" description="Helical" evidence="3">
    <location>
        <begin position="90"/>
        <end position="114"/>
    </location>
</feature>
<accession>A9NNZ7</accession>
<dbReference type="GO" id="GO:0009535">
    <property type="term" value="C:chloroplast thylakoid membrane"/>
    <property type="evidence" value="ECO:0007669"/>
    <property type="project" value="TreeGrafter"/>
</dbReference>